<evidence type="ECO:0000256" key="1">
    <source>
        <dbReference type="SAM" id="MobiDB-lite"/>
    </source>
</evidence>
<feature type="region of interest" description="Disordered" evidence="1">
    <location>
        <begin position="136"/>
        <end position="168"/>
    </location>
</feature>
<protein>
    <submittedName>
        <fullName evidence="5">Pilus protein PilZ</fullName>
    </submittedName>
</protein>
<organism evidence="5 6">
    <name type="scientific">Geotalea uraniireducens</name>
    <dbReference type="NCBI Taxonomy" id="351604"/>
    <lineage>
        <taxon>Bacteria</taxon>
        <taxon>Pseudomonadati</taxon>
        <taxon>Thermodesulfobacteriota</taxon>
        <taxon>Desulfuromonadia</taxon>
        <taxon>Geobacterales</taxon>
        <taxon>Geobacteraceae</taxon>
        <taxon>Geotalea</taxon>
    </lineage>
</organism>
<dbReference type="RefSeq" id="WP_282003543.1">
    <property type="nucleotide sequence ID" value="NZ_AP027151.1"/>
</dbReference>
<evidence type="ECO:0000256" key="2">
    <source>
        <dbReference type="SAM" id="Phobius"/>
    </source>
</evidence>
<evidence type="ECO:0000313" key="5">
    <source>
        <dbReference type="EMBL" id="BDV42846.1"/>
    </source>
</evidence>
<evidence type="ECO:0000259" key="4">
    <source>
        <dbReference type="Pfam" id="PF18672"/>
    </source>
</evidence>
<keyword evidence="2" id="KW-1133">Transmembrane helix</keyword>
<accession>A0ABN6VUM6</accession>
<gene>
    <name evidence="5" type="ORF">GURASL_17690</name>
</gene>
<dbReference type="Pfam" id="PF07238">
    <property type="entry name" value="PilZ"/>
    <property type="match status" value="1"/>
</dbReference>
<dbReference type="Pfam" id="PF18672">
    <property type="entry name" value="PilZN1"/>
    <property type="match status" value="1"/>
</dbReference>
<dbReference type="EMBL" id="AP027151">
    <property type="protein sequence ID" value="BDV42846.1"/>
    <property type="molecule type" value="Genomic_DNA"/>
</dbReference>
<dbReference type="Proteomes" id="UP001317705">
    <property type="component" value="Chromosome"/>
</dbReference>
<feature type="compositionally biased region" description="Pro residues" evidence="1">
    <location>
        <begin position="153"/>
        <end position="164"/>
    </location>
</feature>
<keyword evidence="2" id="KW-0812">Transmembrane</keyword>
<dbReference type="Gene3D" id="2.40.10.220">
    <property type="entry name" value="predicted glycosyltransferase like domains"/>
    <property type="match status" value="1"/>
</dbReference>
<evidence type="ECO:0000313" key="6">
    <source>
        <dbReference type="Proteomes" id="UP001317705"/>
    </source>
</evidence>
<proteinExistence type="predicted"/>
<reference evidence="5 6" key="1">
    <citation type="submission" date="2022-12" db="EMBL/GenBank/DDBJ databases">
        <title>Polyphasic characterization of Geotalea uranireducens NIT-SL11 newly isolated from a complex of sewage sludge and microbially reduced graphene oxide.</title>
        <authorList>
            <person name="Xie L."/>
            <person name="Yoshida N."/>
            <person name="Meng L."/>
        </authorList>
    </citation>
    <scope>NUCLEOTIDE SEQUENCE [LARGE SCALE GENOMIC DNA]</scope>
    <source>
        <strain evidence="5 6">NIT-SL11</strain>
    </source>
</reference>
<name>A0ABN6VUM6_9BACT</name>
<feature type="domain" description="PilZ" evidence="3">
    <location>
        <begin position="165"/>
        <end position="246"/>
    </location>
</feature>
<dbReference type="InterPro" id="IPR009875">
    <property type="entry name" value="PilZ_domain"/>
</dbReference>
<sequence>MKEELPDYAKYFAVGLRVEVRFPRSQNTTFHDWADITVFDEDLLVLQLSRDVLPDGIRTDTGTILDIRVGKDGYAYYCRGIIVAEEGPAKLSVRLISDVIPDELREFYRIDVHIPLTYSIPVGKTAEQIRQEWHDRRYPAPPPEDEQTGEVPAEPPPPPPPLPPVAANISGSGIRIKMREKLSADALVPLHLHLPLDQPREIEVVGRVVDVRGLHTREGTPPLFSTGLHFLHIDERDRDAIVQFVAVAQLERLRELRQGNVSITSLAYPSYAEQIRRRRILAAFTLFVILATLVAGLIYWQFTAKKGEIERTYEREIRKYRDNLPVR</sequence>
<dbReference type="InterPro" id="IPR040638">
    <property type="entry name" value="PilZN1"/>
</dbReference>
<evidence type="ECO:0000259" key="3">
    <source>
        <dbReference type="Pfam" id="PF07238"/>
    </source>
</evidence>
<keyword evidence="2" id="KW-0472">Membrane</keyword>
<feature type="domain" description="N-terminal PilZ-like" evidence="4">
    <location>
        <begin position="11"/>
        <end position="103"/>
    </location>
</feature>
<feature type="transmembrane region" description="Helical" evidence="2">
    <location>
        <begin position="280"/>
        <end position="302"/>
    </location>
</feature>
<dbReference type="Gene3D" id="2.30.110.70">
    <property type="match status" value="1"/>
</dbReference>
<keyword evidence="6" id="KW-1185">Reference proteome</keyword>